<keyword evidence="1" id="KW-0472">Membrane</keyword>
<dbReference type="AlphaFoldDB" id="A0A212IXF9"/>
<accession>A0A212IXF9</accession>
<evidence type="ECO:0000313" key="2">
    <source>
        <dbReference type="EMBL" id="SBV91854.1"/>
    </source>
</evidence>
<reference evidence="2" key="1">
    <citation type="submission" date="2016-04" db="EMBL/GenBank/DDBJ databases">
        <authorList>
            <person name="Evans L.H."/>
            <person name="Alamgir A."/>
            <person name="Owens N."/>
            <person name="Weber N.D."/>
            <person name="Virtaneva K."/>
            <person name="Barbian K."/>
            <person name="Babar A."/>
            <person name="Rosenke K."/>
        </authorList>
    </citation>
    <scope>NUCLEOTIDE SEQUENCE</scope>
    <source>
        <strain evidence="2">86-1</strain>
    </source>
</reference>
<name>A0A212IXF9_9BACT</name>
<protein>
    <submittedName>
        <fullName evidence="2">Uncharacterized protein</fullName>
    </submittedName>
</protein>
<proteinExistence type="predicted"/>
<sequence>MKYILYPFAMIGMLMFVVLIYAPVRFIWNLIWHFKVLSFRQVFTLNDGIQEEYLFDCSFKEFVKQVFIYKS</sequence>
<dbReference type="EMBL" id="FLUM01000001">
    <property type="protein sequence ID" value="SBV91854.1"/>
    <property type="molecule type" value="Genomic_DNA"/>
</dbReference>
<evidence type="ECO:0000256" key="1">
    <source>
        <dbReference type="SAM" id="Phobius"/>
    </source>
</evidence>
<gene>
    <name evidence="2" type="ORF">KL86DYS1_10450</name>
</gene>
<feature type="transmembrane region" description="Helical" evidence="1">
    <location>
        <begin position="6"/>
        <end position="28"/>
    </location>
</feature>
<keyword evidence="1" id="KW-0812">Transmembrane</keyword>
<keyword evidence="1" id="KW-1133">Transmembrane helix</keyword>
<organism evidence="2">
    <name type="scientific">uncultured Dysgonomonas sp</name>
    <dbReference type="NCBI Taxonomy" id="206096"/>
    <lineage>
        <taxon>Bacteria</taxon>
        <taxon>Pseudomonadati</taxon>
        <taxon>Bacteroidota</taxon>
        <taxon>Bacteroidia</taxon>
        <taxon>Bacteroidales</taxon>
        <taxon>Dysgonomonadaceae</taxon>
        <taxon>Dysgonomonas</taxon>
        <taxon>environmental samples</taxon>
    </lineage>
</organism>